<name>A0A6A6CUF6_ZASCE</name>
<evidence type="ECO:0000313" key="11">
    <source>
        <dbReference type="Proteomes" id="UP000799537"/>
    </source>
</evidence>
<evidence type="ECO:0000256" key="5">
    <source>
        <dbReference type="ARBA" id="ARBA00022989"/>
    </source>
</evidence>
<dbReference type="Gene3D" id="1.20.1540.10">
    <property type="entry name" value="Rhomboid-like"/>
    <property type="match status" value="1"/>
</dbReference>
<dbReference type="GO" id="GO:0004252">
    <property type="term" value="F:serine-type endopeptidase activity"/>
    <property type="evidence" value="ECO:0007669"/>
    <property type="project" value="InterPro"/>
</dbReference>
<accession>A0A6A6CUF6</accession>
<dbReference type="GeneID" id="54558557"/>
<evidence type="ECO:0000256" key="2">
    <source>
        <dbReference type="ARBA" id="ARBA00009045"/>
    </source>
</evidence>
<dbReference type="SUPFAM" id="SSF144091">
    <property type="entry name" value="Rhomboid-like"/>
    <property type="match status" value="1"/>
</dbReference>
<dbReference type="InterPro" id="IPR022764">
    <property type="entry name" value="Peptidase_S54_rhomboid_dom"/>
</dbReference>
<organism evidence="10 11">
    <name type="scientific">Zasmidium cellare ATCC 36951</name>
    <dbReference type="NCBI Taxonomy" id="1080233"/>
    <lineage>
        <taxon>Eukaryota</taxon>
        <taxon>Fungi</taxon>
        <taxon>Dikarya</taxon>
        <taxon>Ascomycota</taxon>
        <taxon>Pezizomycotina</taxon>
        <taxon>Dothideomycetes</taxon>
        <taxon>Dothideomycetidae</taxon>
        <taxon>Mycosphaerellales</taxon>
        <taxon>Mycosphaerellaceae</taxon>
        <taxon>Zasmidium</taxon>
    </lineage>
</organism>
<feature type="domain" description="Peptidase S54 rhomboid" evidence="9">
    <location>
        <begin position="137"/>
        <end position="308"/>
    </location>
</feature>
<keyword evidence="4" id="KW-0378">Hydrolase</keyword>
<evidence type="ECO:0000256" key="3">
    <source>
        <dbReference type="ARBA" id="ARBA00022692"/>
    </source>
</evidence>
<dbReference type="Pfam" id="PF01694">
    <property type="entry name" value="Rhomboid"/>
    <property type="match status" value="1"/>
</dbReference>
<dbReference type="AlphaFoldDB" id="A0A6A6CUF6"/>
<dbReference type="OrthoDB" id="418595at2759"/>
<dbReference type="InterPro" id="IPR050925">
    <property type="entry name" value="Rhomboid_protease_S54"/>
</dbReference>
<comment type="similarity">
    <text evidence="2">Belongs to the peptidase S54 family.</text>
</comment>
<evidence type="ECO:0000313" key="10">
    <source>
        <dbReference type="EMBL" id="KAF2169810.1"/>
    </source>
</evidence>
<evidence type="ECO:0000256" key="6">
    <source>
        <dbReference type="ARBA" id="ARBA00023136"/>
    </source>
</evidence>
<dbReference type="EMBL" id="ML993587">
    <property type="protein sequence ID" value="KAF2169810.1"/>
    <property type="molecule type" value="Genomic_DNA"/>
</dbReference>
<dbReference type="GO" id="GO:0016020">
    <property type="term" value="C:membrane"/>
    <property type="evidence" value="ECO:0007669"/>
    <property type="project" value="UniProtKB-SubCell"/>
</dbReference>
<dbReference type="InterPro" id="IPR035952">
    <property type="entry name" value="Rhomboid-like_sf"/>
</dbReference>
<gene>
    <name evidence="10" type="ORF">M409DRAFT_20224</name>
</gene>
<feature type="transmembrane region" description="Helical" evidence="8">
    <location>
        <begin position="287"/>
        <end position="305"/>
    </location>
</feature>
<dbReference type="Proteomes" id="UP000799537">
    <property type="component" value="Unassembled WGS sequence"/>
</dbReference>
<keyword evidence="5 8" id="KW-1133">Transmembrane helix</keyword>
<evidence type="ECO:0000256" key="1">
    <source>
        <dbReference type="ARBA" id="ARBA00004141"/>
    </source>
</evidence>
<reference evidence="10" key="1">
    <citation type="journal article" date="2020" name="Stud. Mycol.">
        <title>101 Dothideomycetes genomes: a test case for predicting lifestyles and emergence of pathogens.</title>
        <authorList>
            <person name="Haridas S."/>
            <person name="Albert R."/>
            <person name="Binder M."/>
            <person name="Bloem J."/>
            <person name="Labutti K."/>
            <person name="Salamov A."/>
            <person name="Andreopoulos B."/>
            <person name="Baker S."/>
            <person name="Barry K."/>
            <person name="Bills G."/>
            <person name="Bluhm B."/>
            <person name="Cannon C."/>
            <person name="Castanera R."/>
            <person name="Culley D."/>
            <person name="Daum C."/>
            <person name="Ezra D."/>
            <person name="Gonzalez J."/>
            <person name="Henrissat B."/>
            <person name="Kuo A."/>
            <person name="Liang C."/>
            <person name="Lipzen A."/>
            <person name="Lutzoni F."/>
            <person name="Magnuson J."/>
            <person name="Mondo S."/>
            <person name="Nolan M."/>
            <person name="Ohm R."/>
            <person name="Pangilinan J."/>
            <person name="Park H.-J."/>
            <person name="Ramirez L."/>
            <person name="Alfaro M."/>
            <person name="Sun H."/>
            <person name="Tritt A."/>
            <person name="Yoshinaga Y."/>
            <person name="Zwiers L.-H."/>
            <person name="Turgeon B."/>
            <person name="Goodwin S."/>
            <person name="Spatafora J."/>
            <person name="Crous P."/>
            <person name="Grigoriev I."/>
        </authorList>
    </citation>
    <scope>NUCLEOTIDE SEQUENCE</scope>
    <source>
        <strain evidence="10">ATCC 36951</strain>
    </source>
</reference>
<evidence type="ECO:0000256" key="7">
    <source>
        <dbReference type="SAM" id="MobiDB-lite"/>
    </source>
</evidence>
<dbReference type="PANTHER" id="PTHR43731:SF14">
    <property type="entry name" value="PRESENILIN-ASSOCIATED RHOMBOID-LIKE PROTEIN, MITOCHONDRIAL"/>
    <property type="match status" value="1"/>
</dbReference>
<dbReference type="RefSeq" id="XP_033670699.1">
    <property type="nucleotide sequence ID" value="XM_033805285.1"/>
</dbReference>
<sequence length="333" mass="36780">MDFAPIQYTQISRWIHRRKVSETENTHTESNPQSISQRNEFEQQKPDPHSNLAFKAIALLNLPAFINYTLIKSRATLKAIQSYETWSKSSLLGRWTSPTLERWNWKQRIITTRSKSLGAEETLLWTKRLGLSSTSPLWTWLTSGFLHERPDHLLGNMLALLAYSPLCARIPGMSALHVGAITLGASILASAAQLLEWRLRSHPLGGAFGDRRTAMGASGIVSAFAALAAVAAPNARLGIPVVDFSAPVWVLSGMQVLGDVMGLLRLDEVFKASGSTSRSWSQQRPRVGYAAHLGGAVFGVVYYFAVLRNLQERSEDDGVELENGTVVINQTPR</sequence>
<evidence type="ECO:0000259" key="9">
    <source>
        <dbReference type="Pfam" id="PF01694"/>
    </source>
</evidence>
<keyword evidence="3 8" id="KW-0812">Transmembrane</keyword>
<dbReference type="PANTHER" id="PTHR43731">
    <property type="entry name" value="RHOMBOID PROTEASE"/>
    <property type="match status" value="1"/>
</dbReference>
<keyword evidence="11" id="KW-1185">Reference proteome</keyword>
<keyword evidence="6 8" id="KW-0472">Membrane</keyword>
<evidence type="ECO:0000256" key="8">
    <source>
        <dbReference type="SAM" id="Phobius"/>
    </source>
</evidence>
<feature type="compositionally biased region" description="Polar residues" evidence="7">
    <location>
        <begin position="28"/>
        <end position="38"/>
    </location>
</feature>
<comment type="subcellular location">
    <subcellularLocation>
        <location evidence="1">Membrane</location>
        <topology evidence="1">Multi-pass membrane protein</topology>
    </subcellularLocation>
</comment>
<evidence type="ECO:0000256" key="4">
    <source>
        <dbReference type="ARBA" id="ARBA00022801"/>
    </source>
</evidence>
<proteinExistence type="inferred from homology"/>
<protein>
    <recommendedName>
        <fullName evidence="9">Peptidase S54 rhomboid domain-containing protein</fullName>
    </recommendedName>
</protein>
<feature type="region of interest" description="Disordered" evidence="7">
    <location>
        <begin position="19"/>
        <end position="47"/>
    </location>
</feature>